<dbReference type="Proteomes" id="UP000190460">
    <property type="component" value="Unassembled WGS sequence"/>
</dbReference>
<accession>A0A1T4VZS9</accession>
<dbReference type="AlphaFoldDB" id="A0A1T4VZS9"/>
<evidence type="ECO:0000259" key="1">
    <source>
        <dbReference type="Pfam" id="PF12770"/>
    </source>
</evidence>
<dbReference type="InterPro" id="IPR024983">
    <property type="entry name" value="CHAT_dom"/>
</dbReference>
<sequence length="345" mass="38576">MKLVLRAPDETILQLALEDLATPVSRQLTLNDLHLRSLQHLCTSYQSAINQPRNTEVLYSIGYQLFELLNQHPDVVGQWLNQVGRYQLEIRTALTPNPLQRLLLNLPWEVMAWNNQFLSADTVLYEVVRRVGEANLAAPPASYKDMTLVFMAADPDFNSGLNYENEERAILQATRRARNLNLWVEESGNLDSLTQRITESGHCDMAHISCHGGYDETLKSFALQLEDDRYRPQSVTASAFRGLAQRIQCLFLSACHSAEIADTPAFAMELAKTGIANVIGWDGSVSDADATVFAAEVYHALLQQATVPFACAAARQQLLQEHQRTGKHPHWHLGRVYLAPTVAGL</sequence>
<dbReference type="Pfam" id="PF12770">
    <property type="entry name" value="CHAT"/>
    <property type="match status" value="1"/>
</dbReference>
<dbReference type="STRING" id="92487.SAMN02745130_00749"/>
<organism evidence="2 3">
    <name type="scientific">Thiothrix eikelboomii</name>
    <dbReference type="NCBI Taxonomy" id="92487"/>
    <lineage>
        <taxon>Bacteria</taxon>
        <taxon>Pseudomonadati</taxon>
        <taxon>Pseudomonadota</taxon>
        <taxon>Gammaproteobacteria</taxon>
        <taxon>Thiotrichales</taxon>
        <taxon>Thiotrichaceae</taxon>
        <taxon>Thiothrix</taxon>
    </lineage>
</organism>
<protein>
    <submittedName>
        <fullName evidence="2">CHAT domain-containing protein</fullName>
    </submittedName>
</protein>
<gene>
    <name evidence="2" type="ORF">SAMN02745130_00749</name>
</gene>
<evidence type="ECO:0000313" key="2">
    <source>
        <dbReference type="EMBL" id="SKA70496.1"/>
    </source>
</evidence>
<name>A0A1T4VZS9_9GAMM</name>
<evidence type="ECO:0000313" key="3">
    <source>
        <dbReference type="Proteomes" id="UP000190460"/>
    </source>
</evidence>
<reference evidence="2 3" key="1">
    <citation type="submission" date="2017-02" db="EMBL/GenBank/DDBJ databases">
        <authorList>
            <person name="Peterson S.W."/>
        </authorList>
    </citation>
    <scope>NUCLEOTIDE SEQUENCE [LARGE SCALE GENOMIC DNA]</scope>
    <source>
        <strain evidence="2 3">ATCC 49788</strain>
    </source>
</reference>
<dbReference type="EMBL" id="FUYB01000002">
    <property type="protein sequence ID" value="SKA70496.1"/>
    <property type="molecule type" value="Genomic_DNA"/>
</dbReference>
<feature type="domain" description="CHAT" evidence="1">
    <location>
        <begin position="95"/>
        <end position="330"/>
    </location>
</feature>
<keyword evidence="3" id="KW-1185">Reference proteome</keyword>
<proteinExistence type="predicted"/>